<name>A0A939D986_CLOAM</name>
<comment type="caution">
    <text evidence="2">The sequence shown here is derived from an EMBL/GenBank/DDBJ whole genome shotgun (WGS) entry which is preliminary data.</text>
</comment>
<keyword evidence="3" id="KW-1185">Reference proteome</keyword>
<evidence type="ECO:0000313" key="3">
    <source>
        <dbReference type="Proteomes" id="UP000664545"/>
    </source>
</evidence>
<feature type="transmembrane region" description="Helical" evidence="1">
    <location>
        <begin position="130"/>
        <end position="146"/>
    </location>
</feature>
<dbReference type="AlphaFoldDB" id="A0A939D986"/>
<evidence type="ECO:0000256" key="1">
    <source>
        <dbReference type="SAM" id="Phobius"/>
    </source>
</evidence>
<dbReference type="PANTHER" id="PTHR41771:SF1">
    <property type="entry name" value="MEMBRANE PROTEIN"/>
    <property type="match status" value="1"/>
</dbReference>
<dbReference type="InterPro" id="IPR012507">
    <property type="entry name" value="YibE_F"/>
</dbReference>
<proteinExistence type="predicted"/>
<keyword evidence="1" id="KW-1133">Transmembrane helix</keyword>
<accession>A0A939D986</accession>
<reference evidence="2" key="1">
    <citation type="submission" date="2021-02" db="EMBL/GenBank/DDBJ databases">
        <title>Abyssanaerobacter marinus gen.nov., sp., nov, anaerobic bacterium isolated from the Onnuri vent field of Indian Ocean and suggestion of Mogibacteriaceae fam. nov., and proposal of reclassification of ambiguous this family's genus member.</title>
        <authorList>
            <person name="Kim Y.J."/>
            <person name="Yang J.-A."/>
        </authorList>
    </citation>
    <scope>NUCLEOTIDE SEQUENCE</scope>
    <source>
        <strain evidence="2">DSM 2634</strain>
    </source>
</reference>
<feature type="transmembrane region" description="Helical" evidence="1">
    <location>
        <begin position="174"/>
        <end position="197"/>
    </location>
</feature>
<organism evidence="2 3">
    <name type="scientific">Clostridium aminobutyricum</name>
    <dbReference type="NCBI Taxonomy" id="33953"/>
    <lineage>
        <taxon>Bacteria</taxon>
        <taxon>Bacillati</taxon>
        <taxon>Bacillota</taxon>
        <taxon>Clostridia</taxon>
        <taxon>Eubacteriales</taxon>
        <taxon>Clostridiaceae</taxon>
        <taxon>Clostridium</taxon>
    </lineage>
</organism>
<dbReference type="PANTHER" id="PTHR41771">
    <property type="entry name" value="MEMBRANE PROTEIN-RELATED"/>
    <property type="match status" value="1"/>
</dbReference>
<dbReference type="EMBL" id="JAFJZZ010000003">
    <property type="protein sequence ID" value="MBN7773407.1"/>
    <property type="molecule type" value="Genomic_DNA"/>
</dbReference>
<dbReference type="Pfam" id="PF07907">
    <property type="entry name" value="YibE_F"/>
    <property type="match status" value="1"/>
</dbReference>
<evidence type="ECO:0000313" key="2">
    <source>
        <dbReference type="EMBL" id="MBN7773407.1"/>
    </source>
</evidence>
<feature type="transmembrane region" description="Helical" evidence="1">
    <location>
        <begin position="204"/>
        <end position="227"/>
    </location>
</feature>
<keyword evidence="1" id="KW-0472">Membrane</keyword>
<keyword evidence="1" id="KW-0812">Transmembrane</keyword>
<feature type="transmembrane region" description="Helical" evidence="1">
    <location>
        <begin position="343"/>
        <end position="368"/>
    </location>
</feature>
<sequence length="375" mass="42101">MNNNRMKDFMKKTAPKLAIIACCSILLIILAFNDYYLYNTPIAKIVEIKEDYSTSKQNGVYVEKYYTQDILAVIQNGTYKGEIVRLKNQYTQSGVYDDRFSRGNDVFIEKIENKQTEFTATISGKKRDQYVASAVVILVALLTALAGRKGIFVAASLAFNLVCFYYALTLYEQGINLLALMIPLVISFSILTLYFIGGWSRLTLVSLLSTLATVMIVTFISAVVLHFSDKVDYDFMEYLPQPYEQSSANIIFLSEILIGSLGAVMDIVVTMVSTVKELTQTSAHISSKELIASCRRVGDDILGTMINVMFFTNVASGIPFFLLCLRNEIQFTTIIRYNLFFEIARFLTGGIGIVLAIPISAFLAVYFYRGRKETC</sequence>
<feature type="transmembrane region" description="Helical" evidence="1">
    <location>
        <begin position="151"/>
        <end position="168"/>
    </location>
</feature>
<feature type="transmembrane region" description="Helical" evidence="1">
    <location>
        <begin position="247"/>
        <end position="269"/>
    </location>
</feature>
<dbReference type="Proteomes" id="UP000664545">
    <property type="component" value="Unassembled WGS sequence"/>
</dbReference>
<protein>
    <submittedName>
        <fullName evidence="2">YibE/F family protein</fullName>
    </submittedName>
</protein>
<gene>
    <name evidence="2" type="ORF">JYB65_08535</name>
</gene>
<dbReference type="RefSeq" id="WP_206582251.1">
    <property type="nucleotide sequence ID" value="NZ_JAFJZZ010000003.1"/>
</dbReference>
<feature type="transmembrane region" description="Helical" evidence="1">
    <location>
        <begin position="301"/>
        <end position="323"/>
    </location>
</feature>